<evidence type="ECO:0000256" key="6">
    <source>
        <dbReference type="SAM" id="MobiDB-lite"/>
    </source>
</evidence>
<keyword evidence="4" id="KW-0496">Mitochondrion</keyword>
<evidence type="ECO:0000256" key="1">
    <source>
        <dbReference type="ARBA" id="ARBA00004325"/>
    </source>
</evidence>
<dbReference type="AlphaFoldDB" id="A0A914HHZ3"/>
<dbReference type="InterPro" id="IPR050355">
    <property type="entry name" value="RCF1"/>
</dbReference>
<reference evidence="10" key="1">
    <citation type="submission" date="2022-11" db="UniProtKB">
        <authorList>
            <consortium name="WormBaseParasite"/>
        </authorList>
    </citation>
    <scope>IDENTIFICATION</scope>
</reference>
<dbReference type="PANTHER" id="PTHR12297:SF3">
    <property type="entry name" value="HIG1 DOMAIN FAMILY MEMBER 1A"/>
    <property type="match status" value="1"/>
</dbReference>
<sequence length="181" mass="19554">MADNSRIGADQKFMTWRKLDPSEPTIDKLVQATMSSQAGDEPKAAAKPVSDQSKKEGTTGKQYKGGAKEWRGAAPAIPADLLAYSSSDFDEAVVGSPAQEAARKMARNPLVPAGMLTTVAALIMMGASMAKGDSHALQKYARYRIAAQGFTFFSLFAGTCYYLKQYENMPKLTTDDDKLVL</sequence>
<feature type="transmembrane region" description="Helical" evidence="7">
    <location>
        <begin position="145"/>
        <end position="163"/>
    </location>
</feature>
<keyword evidence="5 7" id="KW-0472">Membrane</keyword>
<evidence type="ECO:0000256" key="7">
    <source>
        <dbReference type="SAM" id="Phobius"/>
    </source>
</evidence>
<organism evidence="9 10">
    <name type="scientific">Globodera rostochiensis</name>
    <name type="common">Golden nematode worm</name>
    <name type="synonym">Heterodera rostochiensis</name>
    <dbReference type="NCBI Taxonomy" id="31243"/>
    <lineage>
        <taxon>Eukaryota</taxon>
        <taxon>Metazoa</taxon>
        <taxon>Ecdysozoa</taxon>
        <taxon>Nematoda</taxon>
        <taxon>Chromadorea</taxon>
        <taxon>Rhabditida</taxon>
        <taxon>Tylenchina</taxon>
        <taxon>Tylenchomorpha</taxon>
        <taxon>Tylenchoidea</taxon>
        <taxon>Heteroderidae</taxon>
        <taxon>Heteroderinae</taxon>
        <taxon>Globodera</taxon>
    </lineage>
</organism>
<dbReference type="Proteomes" id="UP000887572">
    <property type="component" value="Unplaced"/>
</dbReference>
<feature type="transmembrane region" description="Helical" evidence="7">
    <location>
        <begin position="110"/>
        <end position="130"/>
    </location>
</feature>
<evidence type="ECO:0000313" key="10">
    <source>
        <dbReference type="WBParaSite" id="Gr19_v10_g16805.t1"/>
    </source>
</evidence>
<dbReference type="GO" id="GO:0097250">
    <property type="term" value="P:mitochondrial respirasome assembly"/>
    <property type="evidence" value="ECO:0007669"/>
    <property type="project" value="TreeGrafter"/>
</dbReference>
<dbReference type="GO" id="GO:0031966">
    <property type="term" value="C:mitochondrial membrane"/>
    <property type="evidence" value="ECO:0007669"/>
    <property type="project" value="UniProtKB-SubCell"/>
</dbReference>
<evidence type="ECO:0000256" key="2">
    <source>
        <dbReference type="ARBA" id="ARBA00022692"/>
    </source>
</evidence>
<dbReference type="PROSITE" id="PS51503">
    <property type="entry name" value="HIG1"/>
    <property type="match status" value="1"/>
</dbReference>
<evidence type="ECO:0000256" key="5">
    <source>
        <dbReference type="ARBA" id="ARBA00023136"/>
    </source>
</evidence>
<keyword evidence="2 7" id="KW-0812">Transmembrane</keyword>
<proteinExistence type="predicted"/>
<protein>
    <submittedName>
        <fullName evidence="10">HIG1 domain-containing protein</fullName>
    </submittedName>
</protein>
<feature type="domain" description="HIG1" evidence="8">
    <location>
        <begin position="82"/>
        <end position="173"/>
    </location>
</feature>
<comment type="subcellular location">
    <subcellularLocation>
        <location evidence="1">Mitochondrion membrane</location>
    </subcellularLocation>
</comment>
<accession>A0A914HHZ3</accession>
<evidence type="ECO:0000256" key="3">
    <source>
        <dbReference type="ARBA" id="ARBA00022989"/>
    </source>
</evidence>
<name>A0A914HHZ3_GLORO</name>
<dbReference type="Pfam" id="PF04588">
    <property type="entry name" value="HIG_1_N"/>
    <property type="match status" value="1"/>
</dbReference>
<dbReference type="WBParaSite" id="Gr19_v10_g16805.t1">
    <property type="protein sequence ID" value="Gr19_v10_g16805.t1"/>
    <property type="gene ID" value="Gr19_v10_g16805"/>
</dbReference>
<feature type="region of interest" description="Disordered" evidence="6">
    <location>
        <begin position="1"/>
        <end position="65"/>
    </location>
</feature>
<dbReference type="InterPro" id="IPR007667">
    <property type="entry name" value="Hypoxia_induced_domain"/>
</dbReference>
<evidence type="ECO:0000313" key="9">
    <source>
        <dbReference type="Proteomes" id="UP000887572"/>
    </source>
</evidence>
<evidence type="ECO:0000256" key="4">
    <source>
        <dbReference type="ARBA" id="ARBA00023128"/>
    </source>
</evidence>
<keyword evidence="3 7" id="KW-1133">Transmembrane helix</keyword>
<dbReference type="Gene3D" id="6.10.140.1320">
    <property type="match status" value="1"/>
</dbReference>
<dbReference type="PANTHER" id="PTHR12297">
    <property type="entry name" value="HYPOXIA-INDUCBILE GENE 1 HIG1 -RELATED"/>
    <property type="match status" value="1"/>
</dbReference>
<evidence type="ECO:0000259" key="8">
    <source>
        <dbReference type="PROSITE" id="PS51503"/>
    </source>
</evidence>
<keyword evidence="9" id="KW-1185">Reference proteome</keyword>